<dbReference type="EMBL" id="UYSL01021118">
    <property type="protein sequence ID" value="VDL77280.1"/>
    <property type="molecule type" value="Genomic_DNA"/>
</dbReference>
<keyword evidence="2" id="KW-1185">Reference proteome</keyword>
<name>A0A0N4YB71_NIPBR</name>
<reference evidence="3" key="1">
    <citation type="submission" date="2017-02" db="UniProtKB">
        <authorList>
            <consortium name="WormBaseParasite"/>
        </authorList>
    </citation>
    <scope>IDENTIFICATION</scope>
</reference>
<evidence type="ECO:0000313" key="1">
    <source>
        <dbReference type="EMBL" id="VDL77280.1"/>
    </source>
</evidence>
<gene>
    <name evidence="1" type="ORF">NBR_LOCUS13691</name>
</gene>
<reference evidence="1 2" key="2">
    <citation type="submission" date="2018-11" db="EMBL/GenBank/DDBJ databases">
        <authorList>
            <consortium name="Pathogen Informatics"/>
        </authorList>
    </citation>
    <scope>NUCLEOTIDE SEQUENCE [LARGE SCALE GENOMIC DNA]</scope>
</reference>
<dbReference type="Proteomes" id="UP000271162">
    <property type="component" value="Unassembled WGS sequence"/>
</dbReference>
<proteinExistence type="predicted"/>
<protein>
    <submittedName>
        <fullName evidence="3">WIYLD domain-containing protein</fullName>
    </submittedName>
</protein>
<dbReference type="AlphaFoldDB" id="A0A0N4YB71"/>
<evidence type="ECO:0000313" key="3">
    <source>
        <dbReference type="WBParaSite" id="NBR_0001369001-mRNA-1"/>
    </source>
</evidence>
<dbReference type="WBParaSite" id="NBR_0001369001-mRNA-1">
    <property type="protein sequence ID" value="NBR_0001369001-mRNA-1"/>
    <property type="gene ID" value="NBR_0001369001"/>
</dbReference>
<organism evidence="3">
    <name type="scientific">Nippostrongylus brasiliensis</name>
    <name type="common">Rat hookworm</name>
    <dbReference type="NCBI Taxonomy" id="27835"/>
    <lineage>
        <taxon>Eukaryota</taxon>
        <taxon>Metazoa</taxon>
        <taxon>Ecdysozoa</taxon>
        <taxon>Nematoda</taxon>
        <taxon>Chromadorea</taxon>
        <taxon>Rhabditida</taxon>
        <taxon>Rhabditina</taxon>
        <taxon>Rhabditomorpha</taxon>
        <taxon>Strongyloidea</taxon>
        <taxon>Heligmosomidae</taxon>
        <taxon>Nippostrongylus</taxon>
    </lineage>
</organism>
<accession>A0A0N4YB71</accession>
<evidence type="ECO:0000313" key="2">
    <source>
        <dbReference type="Proteomes" id="UP000271162"/>
    </source>
</evidence>
<sequence>MTGTILNDLCSFHSGEQEETHTVEQDLARGDKGKTIGPITTWSKSTTMFKSRCQGSKMARQDARAGKLGSRLILWAPGSSKHVVQKPKRKKERHKGNDIDDYSEAGFWERILNSQDCGWPTVQKMLEHLTTQWKIHVEEAGITATEYNSKANEKGELIDELEQEEISTMIKTASKQKERITSISNRFVQCPSCPRIKRKGLESRSNRLNKE</sequence>